<protein>
    <submittedName>
        <fullName evidence="4">Cold shock and DUF1294 domain-containing protein</fullName>
    </submittedName>
</protein>
<dbReference type="Pfam" id="PF00313">
    <property type="entry name" value="CSD"/>
    <property type="match status" value="1"/>
</dbReference>
<dbReference type="InterPro" id="IPR010718">
    <property type="entry name" value="DUF1294"/>
</dbReference>
<dbReference type="Proteomes" id="UP001303211">
    <property type="component" value="Chromosome"/>
</dbReference>
<dbReference type="PROSITE" id="PS51857">
    <property type="entry name" value="CSD_2"/>
    <property type="match status" value="1"/>
</dbReference>
<organism evidence="4 5">
    <name type="scientific">Diaphorobacter limosus</name>
    <dbReference type="NCBI Taxonomy" id="3036128"/>
    <lineage>
        <taxon>Bacteria</taxon>
        <taxon>Pseudomonadati</taxon>
        <taxon>Pseudomonadota</taxon>
        <taxon>Betaproteobacteria</taxon>
        <taxon>Burkholderiales</taxon>
        <taxon>Comamonadaceae</taxon>
        <taxon>Diaphorobacter</taxon>
    </lineage>
</organism>
<evidence type="ECO:0000256" key="1">
    <source>
        <dbReference type="SAM" id="MobiDB-lite"/>
    </source>
</evidence>
<dbReference type="Pfam" id="PF06961">
    <property type="entry name" value="DUF1294"/>
    <property type="match status" value="1"/>
</dbReference>
<accession>A0ABZ0J8Z0</accession>
<keyword evidence="2" id="KW-0812">Transmembrane</keyword>
<evidence type="ECO:0000259" key="3">
    <source>
        <dbReference type="PROSITE" id="PS51857"/>
    </source>
</evidence>
<keyword evidence="5" id="KW-1185">Reference proteome</keyword>
<feature type="transmembrane region" description="Helical" evidence="2">
    <location>
        <begin position="196"/>
        <end position="213"/>
    </location>
</feature>
<feature type="transmembrane region" description="Helical" evidence="2">
    <location>
        <begin position="127"/>
        <end position="146"/>
    </location>
</feature>
<proteinExistence type="predicted"/>
<dbReference type="InterPro" id="IPR012340">
    <property type="entry name" value="NA-bd_OB-fold"/>
</dbReference>
<dbReference type="RefSeq" id="WP_317702715.1">
    <property type="nucleotide sequence ID" value="NZ_CP136921.1"/>
</dbReference>
<dbReference type="SMART" id="SM00357">
    <property type="entry name" value="CSP"/>
    <property type="match status" value="1"/>
</dbReference>
<dbReference type="InterPro" id="IPR002059">
    <property type="entry name" value="CSP_DNA-bd"/>
</dbReference>
<sequence>MHTQGTIRRWDSAKGFGFIQGAHSSNVFFHVRDYRGATPPAEGMRVEFEEIQVGGKGPRAMAVRPLGARAAAPAPARAGRPAPAQPATRRRTAPQARDNTPAGASLAMGLMLAWLALLAWGSWAQRFPLWLLGAMAGLNLVTYVSYKLDKSAAQSGGWRTSEKQLHLLALLGGWPAAWWAQQWLRHKSSKQEFRVVYWATVLLHCAGLGVLVVRPDLLPI</sequence>
<dbReference type="InterPro" id="IPR011129">
    <property type="entry name" value="CSD"/>
</dbReference>
<evidence type="ECO:0000256" key="2">
    <source>
        <dbReference type="SAM" id="Phobius"/>
    </source>
</evidence>
<feature type="domain" description="CSD" evidence="3">
    <location>
        <begin position="2"/>
        <end position="65"/>
    </location>
</feature>
<dbReference type="EMBL" id="CP136921">
    <property type="protein sequence ID" value="WOO33348.1"/>
    <property type="molecule type" value="Genomic_DNA"/>
</dbReference>
<reference evidence="4 5" key="1">
    <citation type="submission" date="2023-03" db="EMBL/GenBank/DDBJ databases">
        <title>Diaphorobacter basophil sp. nov., isolated from a sewage-treatment plant.</title>
        <authorList>
            <person name="Yang K."/>
        </authorList>
    </citation>
    <scope>NUCLEOTIDE SEQUENCE [LARGE SCALE GENOMIC DNA]</scope>
    <source>
        <strain evidence="4 5">Y-1</strain>
    </source>
</reference>
<evidence type="ECO:0000313" key="5">
    <source>
        <dbReference type="Proteomes" id="UP001303211"/>
    </source>
</evidence>
<keyword evidence="2" id="KW-1133">Transmembrane helix</keyword>
<feature type="transmembrane region" description="Helical" evidence="2">
    <location>
        <begin position="99"/>
        <end position="121"/>
    </location>
</feature>
<evidence type="ECO:0000313" key="4">
    <source>
        <dbReference type="EMBL" id="WOO33348.1"/>
    </source>
</evidence>
<dbReference type="SUPFAM" id="SSF50249">
    <property type="entry name" value="Nucleic acid-binding proteins"/>
    <property type="match status" value="1"/>
</dbReference>
<feature type="region of interest" description="Disordered" evidence="1">
    <location>
        <begin position="68"/>
        <end position="100"/>
    </location>
</feature>
<keyword evidence="2" id="KW-0472">Membrane</keyword>
<name>A0ABZ0J8Z0_9BURK</name>
<gene>
    <name evidence="4" type="ORF">P4826_04505</name>
</gene>
<dbReference type="CDD" id="cd04458">
    <property type="entry name" value="CSP_CDS"/>
    <property type="match status" value="1"/>
</dbReference>
<dbReference type="Gene3D" id="2.40.50.140">
    <property type="entry name" value="Nucleic acid-binding proteins"/>
    <property type="match status" value="1"/>
</dbReference>